<protein>
    <submittedName>
        <fullName evidence="5">LacI family DNA-binding transcriptional regulator</fullName>
    </submittedName>
</protein>
<evidence type="ECO:0000256" key="3">
    <source>
        <dbReference type="ARBA" id="ARBA00023163"/>
    </source>
</evidence>
<dbReference type="InterPro" id="IPR046335">
    <property type="entry name" value="LacI/GalR-like_sensor"/>
</dbReference>
<dbReference type="Pfam" id="PF13377">
    <property type="entry name" value="Peripla_BP_3"/>
    <property type="match status" value="1"/>
</dbReference>
<accession>A0A7H0H4I2</accession>
<dbReference type="PROSITE" id="PS50932">
    <property type="entry name" value="HTH_LACI_2"/>
    <property type="match status" value="1"/>
</dbReference>
<dbReference type="KEGG" id="tdf:H9L22_14785"/>
<dbReference type="SUPFAM" id="SSF53822">
    <property type="entry name" value="Periplasmic binding protein-like I"/>
    <property type="match status" value="1"/>
</dbReference>
<sequence length="344" mass="36469">MSTDAPRSSAATLSDVAKVAGVSPGTVSRVLSQRGDFRPDTRARVLAAAEALGYDRSWTRRGRRAPEATTVDLIVGQVSHAWSDRAVRGAWHGAVSMGLDLTLTTERLEDDNDDWPSRVVRRGTAGIIIGLAHPSPSQLATLRAAHVPVVLLEPITGSWADVCSVGTTNFEGGYAAGAHLAETGIVDFVSVQARPAYKFVRGRESGFQAAVEASGPDSRLRTVRTGWDGAGPVPELAKVMADRRGRLGVFASNDAIALRCYESAFHAGLRVGVDVLVVGFDDEVRAARATPPLTTLHQPIEQMTAKAVEIICGGAAEELWLNPERHELPANLVIRESTAGPGSG</sequence>
<keyword evidence="3" id="KW-0804">Transcription</keyword>
<dbReference type="Gene3D" id="1.10.260.40">
    <property type="entry name" value="lambda repressor-like DNA-binding domains"/>
    <property type="match status" value="1"/>
</dbReference>
<dbReference type="CDD" id="cd01392">
    <property type="entry name" value="HTH_LacI"/>
    <property type="match status" value="1"/>
</dbReference>
<organism evidence="5 6">
    <name type="scientific">Tessaracoccus defluvii</name>
    <dbReference type="NCBI Taxonomy" id="1285901"/>
    <lineage>
        <taxon>Bacteria</taxon>
        <taxon>Bacillati</taxon>
        <taxon>Actinomycetota</taxon>
        <taxon>Actinomycetes</taxon>
        <taxon>Propionibacteriales</taxon>
        <taxon>Propionibacteriaceae</taxon>
        <taxon>Tessaracoccus</taxon>
    </lineage>
</organism>
<dbReference type="GO" id="GO:0003700">
    <property type="term" value="F:DNA-binding transcription factor activity"/>
    <property type="evidence" value="ECO:0007669"/>
    <property type="project" value="TreeGrafter"/>
</dbReference>
<name>A0A7H0H4I2_9ACTN</name>
<evidence type="ECO:0000256" key="1">
    <source>
        <dbReference type="ARBA" id="ARBA00023015"/>
    </source>
</evidence>
<keyword evidence="2 5" id="KW-0238">DNA-binding</keyword>
<keyword evidence="6" id="KW-1185">Reference proteome</keyword>
<dbReference type="AlphaFoldDB" id="A0A7H0H4I2"/>
<dbReference type="InterPro" id="IPR010982">
    <property type="entry name" value="Lambda_DNA-bd_dom_sf"/>
</dbReference>
<evidence type="ECO:0000259" key="4">
    <source>
        <dbReference type="PROSITE" id="PS50932"/>
    </source>
</evidence>
<evidence type="ECO:0000313" key="6">
    <source>
        <dbReference type="Proteomes" id="UP000516117"/>
    </source>
</evidence>
<dbReference type="Pfam" id="PF00356">
    <property type="entry name" value="LacI"/>
    <property type="match status" value="1"/>
</dbReference>
<dbReference type="EMBL" id="CP060789">
    <property type="protein sequence ID" value="QNP55448.1"/>
    <property type="molecule type" value="Genomic_DNA"/>
</dbReference>
<dbReference type="PANTHER" id="PTHR30146">
    <property type="entry name" value="LACI-RELATED TRANSCRIPTIONAL REPRESSOR"/>
    <property type="match status" value="1"/>
</dbReference>
<dbReference type="SMART" id="SM00354">
    <property type="entry name" value="HTH_LACI"/>
    <property type="match status" value="1"/>
</dbReference>
<dbReference type="PROSITE" id="PS00356">
    <property type="entry name" value="HTH_LACI_1"/>
    <property type="match status" value="1"/>
</dbReference>
<reference evidence="5 6" key="1">
    <citation type="submission" date="2020-08" db="EMBL/GenBank/DDBJ databases">
        <title>Genome sequence of Tessaracoccus defluvii JCM 17540T.</title>
        <authorList>
            <person name="Hyun D.-W."/>
            <person name="Bae J.-W."/>
        </authorList>
    </citation>
    <scope>NUCLEOTIDE SEQUENCE [LARGE SCALE GENOMIC DNA]</scope>
    <source>
        <strain evidence="5 6">JCM 17540</strain>
    </source>
</reference>
<dbReference type="PANTHER" id="PTHR30146:SF153">
    <property type="entry name" value="LACTOSE OPERON REPRESSOR"/>
    <property type="match status" value="1"/>
</dbReference>
<evidence type="ECO:0000256" key="2">
    <source>
        <dbReference type="ARBA" id="ARBA00023125"/>
    </source>
</evidence>
<dbReference type="RefSeq" id="WP_187720578.1">
    <property type="nucleotide sequence ID" value="NZ_BAABBL010000009.1"/>
</dbReference>
<dbReference type="Gene3D" id="3.40.50.2300">
    <property type="match status" value="2"/>
</dbReference>
<dbReference type="GO" id="GO:0000976">
    <property type="term" value="F:transcription cis-regulatory region binding"/>
    <property type="evidence" value="ECO:0007669"/>
    <property type="project" value="TreeGrafter"/>
</dbReference>
<dbReference type="SUPFAM" id="SSF47413">
    <property type="entry name" value="lambda repressor-like DNA-binding domains"/>
    <property type="match status" value="1"/>
</dbReference>
<dbReference type="Proteomes" id="UP000516117">
    <property type="component" value="Chromosome"/>
</dbReference>
<evidence type="ECO:0000313" key="5">
    <source>
        <dbReference type="EMBL" id="QNP55448.1"/>
    </source>
</evidence>
<dbReference type="InterPro" id="IPR000843">
    <property type="entry name" value="HTH_LacI"/>
</dbReference>
<proteinExistence type="predicted"/>
<keyword evidence="1" id="KW-0805">Transcription regulation</keyword>
<dbReference type="InterPro" id="IPR028082">
    <property type="entry name" value="Peripla_BP_I"/>
</dbReference>
<feature type="domain" description="HTH lacI-type" evidence="4">
    <location>
        <begin position="11"/>
        <end position="65"/>
    </location>
</feature>
<gene>
    <name evidence="5" type="ORF">H9L22_14785</name>
</gene>